<dbReference type="AlphaFoldDB" id="A0A060RA57"/>
<dbReference type="InterPro" id="IPR025050">
    <property type="entry name" value="TraL_transposon"/>
</dbReference>
<dbReference type="HOGENOM" id="CLU_173883_0_0_10"/>
<organism evidence="2 3">
    <name type="scientific">Mucinivorans hirudinis</name>
    <dbReference type="NCBI Taxonomy" id="1433126"/>
    <lineage>
        <taxon>Bacteria</taxon>
        <taxon>Pseudomonadati</taxon>
        <taxon>Bacteroidota</taxon>
        <taxon>Bacteroidia</taxon>
        <taxon>Bacteroidales</taxon>
        <taxon>Rikenellaceae</taxon>
        <taxon>Mucinivorans</taxon>
    </lineage>
</organism>
<dbReference type="Proteomes" id="UP000027616">
    <property type="component" value="Chromosome I"/>
</dbReference>
<accession>A0A060RA57</accession>
<keyword evidence="1" id="KW-0812">Transmembrane</keyword>
<dbReference type="KEGG" id="rbc:BN938_2435"/>
<proteinExistence type="predicted"/>
<keyword evidence="1" id="KW-1133">Transmembrane helix</keyword>
<feature type="transmembrane region" description="Helical" evidence="1">
    <location>
        <begin position="30"/>
        <end position="53"/>
    </location>
</feature>
<dbReference type="STRING" id="1433126.BN938_2435"/>
<dbReference type="OrthoDB" id="1017135at2"/>
<gene>
    <name evidence="2" type="ORF">BN938_2435</name>
</gene>
<keyword evidence="1" id="KW-0472">Membrane</keyword>
<keyword evidence="3" id="KW-1185">Reference proteome</keyword>
<evidence type="ECO:0000313" key="2">
    <source>
        <dbReference type="EMBL" id="CDN32505.1"/>
    </source>
</evidence>
<dbReference type="EMBL" id="HG934468">
    <property type="protein sequence ID" value="CDN32505.1"/>
    <property type="molecule type" value="Genomic_DNA"/>
</dbReference>
<dbReference type="Pfam" id="PF13150">
    <property type="entry name" value="TraL_transposon"/>
    <property type="match status" value="1"/>
</dbReference>
<name>A0A060RA57_9BACT</name>
<dbReference type="eggNOG" id="ENOG5033ZCN">
    <property type="taxonomic scope" value="Bacteria"/>
</dbReference>
<evidence type="ECO:0000313" key="3">
    <source>
        <dbReference type="Proteomes" id="UP000027616"/>
    </source>
</evidence>
<protein>
    <submittedName>
        <fullName evidence="2">Conjugative transposon protein TraL</fullName>
    </submittedName>
</protein>
<reference evidence="2 3" key="1">
    <citation type="journal article" date="2015" name="Genome Announc.">
        <title>Complete Genome Sequence of the Novel Leech Symbiont Mucinivorans hirudinis M3T.</title>
        <authorList>
            <person name="Nelson M.C."/>
            <person name="Bomar L."/>
            <person name="Graf J."/>
        </authorList>
    </citation>
    <scope>NUCLEOTIDE SEQUENCE [LARGE SCALE GENOMIC DNA]</scope>
    <source>
        <strain evidence="3">M3</strain>
    </source>
</reference>
<evidence type="ECO:0000256" key="1">
    <source>
        <dbReference type="SAM" id="Phobius"/>
    </source>
</evidence>
<sequence length="92" mass="10833">MIRRLVIKIQDWTEDKLRHLCGRITPEKRLAVILVMFAVFGITSLYIFVSAIYQIGKNEGQRIEIEHIEGLKLQQKDSINQLKFYDNGRKQD</sequence>